<sequence>MLGQWGRNEEDKGRKGEKIGGFSSKIQNGKEESPPHRYCTSCRPPPIGPAVSPKSSSPPKNLISAAIPSRSPALSPGESRHHRLAVNASTTTVPGEREMFVGMVWNCAADMKILLTTAQIRRRHRCSDPPPPPLLKPTATAAQIRRRHRCSNLPSPPLLRSIAAVAQARHCRSSGPSSSGKSRGPKGFKSTAAEKSRMPTSSGIRREPNPG</sequence>
<dbReference type="EMBL" id="OOIL02001045">
    <property type="protein sequence ID" value="VFQ71623.1"/>
    <property type="molecule type" value="Genomic_DNA"/>
</dbReference>
<dbReference type="AlphaFoldDB" id="A0A484L5K8"/>
<evidence type="ECO:0000313" key="3">
    <source>
        <dbReference type="Proteomes" id="UP000595140"/>
    </source>
</evidence>
<keyword evidence="3" id="KW-1185">Reference proteome</keyword>
<dbReference type="Proteomes" id="UP000595140">
    <property type="component" value="Unassembled WGS sequence"/>
</dbReference>
<proteinExistence type="predicted"/>
<name>A0A484L5K8_9ASTE</name>
<feature type="region of interest" description="Disordered" evidence="1">
    <location>
        <begin position="1"/>
        <end position="80"/>
    </location>
</feature>
<feature type="compositionally biased region" description="Low complexity" evidence="1">
    <location>
        <begin position="173"/>
        <end position="187"/>
    </location>
</feature>
<reference evidence="2 3" key="1">
    <citation type="submission" date="2018-04" db="EMBL/GenBank/DDBJ databases">
        <authorList>
            <person name="Vogel A."/>
        </authorList>
    </citation>
    <scope>NUCLEOTIDE SEQUENCE [LARGE SCALE GENOMIC DNA]</scope>
</reference>
<evidence type="ECO:0000313" key="2">
    <source>
        <dbReference type="EMBL" id="VFQ71623.1"/>
    </source>
</evidence>
<gene>
    <name evidence="2" type="ORF">CCAM_LOCUS13399</name>
</gene>
<protein>
    <submittedName>
        <fullName evidence="2">Uncharacterized protein</fullName>
    </submittedName>
</protein>
<evidence type="ECO:0000256" key="1">
    <source>
        <dbReference type="SAM" id="MobiDB-lite"/>
    </source>
</evidence>
<organism evidence="2 3">
    <name type="scientific">Cuscuta campestris</name>
    <dbReference type="NCBI Taxonomy" id="132261"/>
    <lineage>
        <taxon>Eukaryota</taxon>
        <taxon>Viridiplantae</taxon>
        <taxon>Streptophyta</taxon>
        <taxon>Embryophyta</taxon>
        <taxon>Tracheophyta</taxon>
        <taxon>Spermatophyta</taxon>
        <taxon>Magnoliopsida</taxon>
        <taxon>eudicotyledons</taxon>
        <taxon>Gunneridae</taxon>
        <taxon>Pentapetalae</taxon>
        <taxon>asterids</taxon>
        <taxon>lamiids</taxon>
        <taxon>Solanales</taxon>
        <taxon>Convolvulaceae</taxon>
        <taxon>Cuscuteae</taxon>
        <taxon>Cuscuta</taxon>
        <taxon>Cuscuta subgen. Grammica</taxon>
        <taxon>Cuscuta sect. Cleistogrammica</taxon>
    </lineage>
</organism>
<feature type="region of interest" description="Disordered" evidence="1">
    <location>
        <begin position="165"/>
        <end position="211"/>
    </location>
</feature>
<accession>A0A484L5K8</accession>
<feature type="compositionally biased region" description="Basic and acidic residues" evidence="1">
    <location>
        <begin position="7"/>
        <end position="18"/>
    </location>
</feature>